<feature type="compositionally biased region" description="Polar residues" evidence="10">
    <location>
        <begin position="42"/>
        <end position="53"/>
    </location>
</feature>
<dbReference type="Gene3D" id="3.30.1520.10">
    <property type="entry name" value="Phox-like domain"/>
    <property type="match status" value="1"/>
</dbReference>
<dbReference type="GO" id="GO:0032266">
    <property type="term" value="F:phosphatidylinositol-3-phosphate binding"/>
    <property type="evidence" value="ECO:0007669"/>
    <property type="project" value="TreeGrafter"/>
</dbReference>
<organism evidence="12 13">
    <name type="scientific">Candida tropicalis (strain ATCC MYA-3404 / T1)</name>
    <name type="common">Yeast</name>
    <dbReference type="NCBI Taxonomy" id="294747"/>
    <lineage>
        <taxon>Eukaryota</taxon>
        <taxon>Fungi</taxon>
        <taxon>Dikarya</taxon>
        <taxon>Ascomycota</taxon>
        <taxon>Saccharomycotina</taxon>
        <taxon>Pichiomycetes</taxon>
        <taxon>Debaryomycetaceae</taxon>
        <taxon>Candida/Lodderomyces clade</taxon>
        <taxon>Candida</taxon>
    </lineage>
</organism>
<sequence length="694" mass="80294">MNSNIEDDPWASGWNDSSNTSNDTTSTPFQSTYLTSSRLFTSSNQNPVSTTSPIPHHLHHQAPSIQSSMNNVPSSYETVYSHFMNKINSITDFEINIIDKLVNMDYLTNYQKQKILDVIYDNSLLPITQSSKFYQILGLLALEIDVPGTGDFVTLQFRLNNLPDLPEKFINEITQDVEDDPLMGNRNRNKNDSWGKDNDDDDDGGNIGNTSLINDPLLVDHSHIQDESSHVGDDSNRVEDQPVASSSVDSEYIEKYINDLKDQFKPLFLGVDLIKIKEVPEKEGILFKHINYIITHNLKIGGSSSGTKKVIRRYSDFVWLMEYLLEKYPFRVIPGLPPKKFTGMYSLIIDSSKSLILNTNDNSHTVGASPDSQFLQRRRRGLHRFLNQLIKHPVLSEEPIVQTFLTVPTDLATWKKQAKIDSSLEFKGQKIQPNFMNTIWPVVGETFLKNWKSAEENIQNLIDKWVKIIILVERYERRQQQISFDNGKFVEMLNGFSKLNTEIYPDENQDTKVQHDFSFNSSGDITSINQSLNSIGEFFNKSSQILIDESYVINTTTLEKFKNYLDYLNSLQELFERTKKLSINQIDILDQRIKEQEVRFKKISDENPDAKGGELLKLRQAIINDKQEIFQQLNKDWLIKQSCLHEFIYFQETQFLITEVWIEWCKDRFKCQEKLTGLYDNLNHEIINDMPLNR</sequence>
<evidence type="ECO:0000259" key="11">
    <source>
        <dbReference type="PROSITE" id="PS50195"/>
    </source>
</evidence>
<evidence type="ECO:0000256" key="6">
    <source>
        <dbReference type="ARBA" id="ARBA00022490"/>
    </source>
</evidence>
<dbReference type="GO" id="GO:0016020">
    <property type="term" value="C:membrane"/>
    <property type="evidence" value="ECO:0007669"/>
    <property type="project" value="UniProtKB-SubCell"/>
</dbReference>
<feature type="compositionally biased region" description="Basic and acidic residues" evidence="10">
    <location>
        <begin position="225"/>
        <end position="240"/>
    </location>
</feature>
<feature type="compositionally biased region" description="Low complexity" evidence="10">
    <location>
        <begin position="15"/>
        <end position="27"/>
    </location>
</feature>
<evidence type="ECO:0000313" key="12">
    <source>
        <dbReference type="EMBL" id="EER31146.1"/>
    </source>
</evidence>
<evidence type="ECO:0000313" key="13">
    <source>
        <dbReference type="Proteomes" id="UP000002037"/>
    </source>
</evidence>
<keyword evidence="5" id="KW-0813">Transport</keyword>
<keyword evidence="13" id="KW-1185">Reference proteome</keyword>
<dbReference type="OrthoDB" id="10064318at2759"/>
<protein>
    <recommendedName>
        <fullName evidence="4">Sorting nexin MVP1</fullName>
    </recommendedName>
    <alternativeName>
        <fullName evidence="9">Sorting nexin mvp1</fullName>
    </alternativeName>
</protein>
<evidence type="ECO:0000256" key="9">
    <source>
        <dbReference type="ARBA" id="ARBA00072009"/>
    </source>
</evidence>
<comment type="similarity">
    <text evidence="3">Belongs to the sorting nexin family.</text>
</comment>
<dbReference type="EMBL" id="GG692401">
    <property type="protein sequence ID" value="EER31146.1"/>
    <property type="molecule type" value="Genomic_DNA"/>
</dbReference>
<feature type="region of interest" description="Disordered" evidence="10">
    <location>
        <begin position="1"/>
        <end position="28"/>
    </location>
</feature>
<dbReference type="GO" id="GO:0006623">
    <property type="term" value="P:protein targeting to vacuole"/>
    <property type="evidence" value="ECO:0007669"/>
    <property type="project" value="TreeGrafter"/>
</dbReference>
<evidence type="ECO:0000256" key="1">
    <source>
        <dbReference type="ARBA" id="ARBA00004287"/>
    </source>
</evidence>
<reference evidence="12 13" key="1">
    <citation type="journal article" date="2009" name="Nature">
        <title>Evolution of pathogenicity and sexual reproduction in eight Candida genomes.</title>
        <authorList>
            <person name="Butler G."/>
            <person name="Rasmussen M.D."/>
            <person name="Lin M.F."/>
            <person name="Santos M.A."/>
            <person name="Sakthikumar S."/>
            <person name="Munro C.A."/>
            <person name="Rheinbay E."/>
            <person name="Grabherr M."/>
            <person name="Forche A."/>
            <person name="Reedy J.L."/>
            <person name="Agrafioti I."/>
            <person name="Arnaud M.B."/>
            <person name="Bates S."/>
            <person name="Brown A.J."/>
            <person name="Brunke S."/>
            <person name="Costanzo M.C."/>
            <person name="Fitzpatrick D.A."/>
            <person name="de Groot P.W."/>
            <person name="Harris D."/>
            <person name="Hoyer L.L."/>
            <person name="Hube B."/>
            <person name="Klis F.M."/>
            <person name="Kodira C."/>
            <person name="Lennard N."/>
            <person name="Logue M.E."/>
            <person name="Martin R."/>
            <person name="Neiman A.M."/>
            <person name="Nikolaou E."/>
            <person name="Quail M.A."/>
            <person name="Quinn J."/>
            <person name="Santos M.C."/>
            <person name="Schmitzberger F.F."/>
            <person name="Sherlock G."/>
            <person name="Shah P."/>
            <person name="Silverstein K.A."/>
            <person name="Skrzypek M.S."/>
            <person name="Soll D."/>
            <person name="Staggs R."/>
            <person name="Stansfield I."/>
            <person name="Stumpf M.P."/>
            <person name="Sudbery P.E."/>
            <person name="Srikantha T."/>
            <person name="Zeng Q."/>
            <person name="Berman J."/>
            <person name="Berriman M."/>
            <person name="Heitman J."/>
            <person name="Gow N.A."/>
            <person name="Lorenz M.C."/>
            <person name="Birren B.W."/>
            <person name="Kellis M."/>
            <person name="Cuomo C.A."/>
        </authorList>
    </citation>
    <scope>NUCLEOTIDE SEQUENCE [LARGE SCALE GENOMIC DNA]</scope>
    <source>
        <strain evidence="13">ATCC MYA-3404 / T1</strain>
    </source>
</reference>
<dbReference type="SMART" id="SM00312">
    <property type="entry name" value="PX"/>
    <property type="match status" value="1"/>
</dbReference>
<name>C5MFN3_CANTT</name>
<feature type="region of interest" description="Disordered" evidence="10">
    <location>
        <begin position="225"/>
        <end position="246"/>
    </location>
</feature>
<dbReference type="CDD" id="cd06866">
    <property type="entry name" value="PX_SNX8_Mvp1p_like"/>
    <property type="match status" value="1"/>
</dbReference>
<dbReference type="InterPro" id="IPR045734">
    <property type="entry name" value="Snx8_BAR_dom"/>
</dbReference>
<dbReference type="InterPro" id="IPR035704">
    <property type="entry name" value="SNX8/Mvp1_PX"/>
</dbReference>
<dbReference type="PANTHER" id="PTHR47554">
    <property type="entry name" value="SORTING NEXIN MVP1"/>
    <property type="match status" value="1"/>
</dbReference>
<evidence type="ECO:0000256" key="3">
    <source>
        <dbReference type="ARBA" id="ARBA00010883"/>
    </source>
</evidence>
<evidence type="ECO:0000256" key="2">
    <source>
        <dbReference type="ARBA" id="ARBA00004496"/>
    </source>
</evidence>
<dbReference type="InterPro" id="IPR028662">
    <property type="entry name" value="SNX8/Mvp1"/>
</dbReference>
<dbReference type="GO" id="GO:0042147">
    <property type="term" value="P:retrograde transport, endosome to Golgi"/>
    <property type="evidence" value="ECO:0007669"/>
    <property type="project" value="InterPro"/>
</dbReference>
<evidence type="ECO:0000256" key="10">
    <source>
        <dbReference type="SAM" id="MobiDB-lite"/>
    </source>
</evidence>
<evidence type="ECO:0000256" key="4">
    <source>
        <dbReference type="ARBA" id="ARBA00014268"/>
    </source>
</evidence>
<dbReference type="PROSITE" id="PS50195">
    <property type="entry name" value="PX"/>
    <property type="match status" value="1"/>
</dbReference>
<keyword evidence="6" id="KW-0963">Cytoplasm</keyword>
<dbReference type="InterPro" id="IPR001683">
    <property type="entry name" value="PX_dom"/>
</dbReference>
<dbReference type="RefSeq" id="XP_002550578.1">
    <property type="nucleotide sequence ID" value="XM_002550532.1"/>
</dbReference>
<dbReference type="GO" id="GO:0005829">
    <property type="term" value="C:cytosol"/>
    <property type="evidence" value="ECO:0007669"/>
    <property type="project" value="GOC"/>
</dbReference>
<dbReference type="GO" id="GO:0005768">
    <property type="term" value="C:endosome"/>
    <property type="evidence" value="ECO:0007669"/>
    <property type="project" value="TreeGrafter"/>
</dbReference>
<dbReference type="STRING" id="294747.C5MFN3"/>
<accession>C5MFN3</accession>
<comment type="subcellular location">
    <subcellularLocation>
        <location evidence="2">Cytoplasm</location>
    </subcellularLocation>
    <subcellularLocation>
        <location evidence="1">Membrane</location>
        <topology evidence="1">Peripheral membrane protein</topology>
        <orientation evidence="1">Cytoplasmic side</orientation>
    </subcellularLocation>
</comment>
<dbReference type="InterPro" id="IPR036871">
    <property type="entry name" value="PX_dom_sf"/>
</dbReference>
<dbReference type="GeneID" id="8298879"/>
<dbReference type="PANTHER" id="PTHR47554:SF1">
    <property type="entry name" value="SORTING NEXIN MVP1"/>
    <property type="match status" value="1"/>
</dbReference>
<gene>
    <name evidence="12" type="ORF">CTRG_04876</name>
</gene>
<dbReference type="AlphaFoldDB" id="C5MFN3"/>
<feature type="region of interest" description="Disordered" evidence="10">
    <location>
        <begin position="176"/>
        <end position="207"/>
    </location>
</feature>
<dbReference type="CDD" id="cd07597">
    <property type="entry name" value="BAR_SNX8"/>
    <property type="match status" value="1"/>
</dbReference>
<keyword evidence="7" id="KW-0653">Protein transport</keyword>
<feature type="domain" description="PX" evidence="11">
    <location>
        <begin position="270"/>
        <end position="411"/>
    </location>
</feature>
<dbReference type="Pfam" id="PF19566">
    <property type="entry name" value="Snx8_BAR_dom"/>
    <property type="match status" value="1"/>
</dbReference>
<evidence type="ECO:0000256" key="8">
    <source>
        <dbReference type="ARBA" id="ARBA00023136"/>
    </source>
</evidence>
<dbReference type="Pfam" id="PF00787">
    <property type="entry name" value="PX"/>
    <property type="match status" value="1"/>
</dbReference>
<dbReference type="VEuPathDB" id="FungiDB:CTRG_04876"/>
<dbReference type="Proteomes" id="UP000002037">
    <property type="component" value="Unassembled WGS sequence"/>
</dbReference>
<keyword evidence="8" id="KW-0472">Membrane</keyword>
<dbReference type="HOGENOM" id="CLU_399000_0_0_1"/>
<proteinExistence type="inferred from homology"/>
<feature type="region of interest" description="Disordered" evidence="10">
    <location>
        <begin position="42"/>
        <end position="68"/>
    </location>
</feature>
<evidence type="ECO:0000256" key="7">
    <source>
        <dbReference type="ARBA" id="ARBA00022927"/>
    </source>
</evidence>
<evidence type="ECO:0000256" key="5">
    <source>
        <dbReference type="ARBA" id="ARBA00022448"/>
    </source>
</evidence>
<dbReference type="SUPFAM" id="SSF64268">
    <property type="entry name" value="PX domain"/>
    <property type="match status" value="1"/>
</dbReference>
<dbReference type="eggNOG" id="KOG2273">
    <property type="taxonomic scope" value="Eukaryota"/>
</dbReference>
<dbReference type="KEGG" id="ctp:CTRG_04876"/>
<dbReference type="FunFam" id="3.30.1520.10:FF:000042">
    <property type="entry name" value="Sorting nexin mvp1"/>
    <property type="match status" value="1"/>
</dbReference>